<keyword evidence="4 7" id="KW-0067">ATP-binding</keyword>
<accession>A0AAJ4W6L8</accession>
<keyword evidence="5" id="KW-0238">DNA-binding</keyword>
<reference evidence="9 10" key="1">
    <citation type="submission" date="2016-10" db="EMBL/GenBank/DDBJ databases">
        <authorList>
            <person name="Varghese N."/>
            <person name="Submissions S."/>
        </authorList>
    </citation>
    <scope>NUCLEOTIDE SEQUENCE [LARGE SCALE GENOMIC DNA]</scope>
    <source>
        <strain evidence="10">DSM 19823 / KCTC 23066 / CCTCC M 208030 / D25</strain>
    </source>
</reference>
<keyword evidence="3 7" id="KW-0347">Helicase</keyword>
<protein>
    <recommendedName>
        <fullName evidence="6">DNA 3'-5' helicase II</fullName>
    </recommendedName>
</protein>
<evidence type="ECO:0000256" key="4">
    <source>
        <dbReference type="ARBA" id="ARBA00022840"/>
    </source>
</evidence>
<organism evidence="9 10">
    <name type="scientific">Myroides profundi</name>
    <dbReference type="NCBI Taxonomy" id="480520"/>
    <lineage>
        <taxon>Bacteria</taxon>
        <taxon>Pseudomonadati</taxon>
        <taxon>Bacteroidota</taxon>
        <taxon>Flavobacteriia</taxon>
        <taxon>Flavobacteriales</taxon>
        <taxon>Flavobacteriaceae</taxon>
        <taxon>Myroides</taxon>
    </lineage>
</organism>
<dbReference type="InterPro" id="IPR027417">
    <property type="entry name" value="P-loop_NTPase"/>
</dbReference>
<evidence type="ECO:0000256" key="1">
    <source>
        <dbReference type="ARBA" id="ARBA00022741"/>
    </source>
</evidence>
<name>A0AAJ4W6L8_MYRPR</name>
<evidence type="ECO:0000256" key="6">
    <source>
        <dbReference type="ARBA" id="ARBA00034923"/>
    </source>
</evidence>
<feature type="domain" description="UvrD-like helicase ATP-binding" evidence="8">
    <location>
        <begin position="18"/>
        <end position="324"/>
    </location>
</feature>
<evidence type="ECO:0000313" key="9">
    <source>
        <dbReference type="EMBL" id="SER52565.1"/>
    </source>
</evidence>
<proteinExistence type="predicted"/>
<keyword evidence="2 7" id="KW-0378">Hydrolase</keyword>
<dbReference type="PROSITE" id="PS51198">
    <property type="entry name" value="UVRD_HELICASE_ATP_BIND"/>
    <property type="match status" value="1"/>
</dbReference>
<dbReference type="Gene3D" id="3.40.50.300">
    <property type="entry name" value="P-loop containing nucleotide triphosphate hydrolases"/>
    <property type="match status" value="1"/>
</dbReference>
<dbReference type="AlphaFoldDB" id="A0AAJ4W6L8"/>
<evidence type="ECO:0000313" key="10">
    <source>
        <dbReference type="Proteomes" id="UP000183496"/>
    </source>
</evidence>
<dbReference type="Pfam" id="PF00580">
    <property type="entry name" value="UvrD-helicase"/>
    <property type="match status" value="1"/>
</dbReference>
<dbReference type="GO" id="GO:0016787">
    <property type="term" value="F:hydrolase activity"/>
    <property type="evidence" value="ECO:0007669"/>
    <property type="project" value="UniProtKB-UniRule"/>
</dbReference>
<feature type="binding site" evidence="7">
    <location>
        <begin position="39"/>
        <end position="46"/>
    </location>
    <ligand>
        <name>ATP</name>
        <dbReference type="ChEBI" id="CHEBI:30616"/>
    </ligand>
</feature>
<dbReference type="SUPFAM" id="SSF52540">
    <property type="entry name" value="P-loop containing nucleoside triphosphate hydrolases"/>
    <property type="match status" value="1"/>
</dbReference>
<evidence type="ECO:0000256" key="5">
    <source>
        <dbReference type="ARBA" id="ARBA00023125"/>
    </source>
</evidence>
<dbReference type="EMBL" id="FOFY01000018">
    <property type="protein sequence ID" value="SER52565.1"/>
    <property type="molecule type" value="Genomic_DNA"/>
</dbReference>
<dbReference type="Gene3D" id="1.10.10.160">
    <property type="match status" value="1"/>
</dbReference>
<comment type="caution">
    <text evidence="9">The sequence shown here is derived from an EMBL/GenBank/DDBJ whole genome shotgun (WGS) entry which is preliminary data.</text>
</comment>
<dbReference type="GO" id="GO:0043138">
    <property type="term" value="F:3'-5' DNA helicase activity"/>
    <property type="evidence" value="ECO:0007669"/>
    <property type="project" value="TreeGrafter"/>
</dbReference>
<dbReference type="KEGG" id="mpw:MPR_2408"/>
<keyword evidence="1 7" id="KW-0547">Nucleotide-binding</keyword>
<evidence type="ECO:0000256" key="3">
    <source>
        <dbReference type="ARBA" id="ARBA00022806"/>
    </source>
</evidence>
<gene>
    <name evidence="9" type="ORF">SAMN04488089_11816</name>
</gene>
<evidence type="ECO:0000256" key="7">
    <source>
        <dbReference type="PROSITE-ProRule" id="PRU00560"/>
    </source>
</evidence>
<dbReference type="InterPro" id="IPR013986">
    <property type="entry name" value="DExx_box_DNA_helicase_dom_sf"/>
</dbReference>
<evidence type="ECO:0000259" key="8">
    <source>
        <dbReference type="PROSITE" id="PS51198"/>
    </source>
</evidence>
<dbReference type="PANTHER" id="PTHR11070">
    <property type="entry name" value="UVRD / RECB / PCRA DNA HELICASE FAMILY MEMBER"/>
    <property type="match status" value="1"/>
</dbReference>
<sequence length="674" mass="79435">MKINNEDIYKSEQIFINDAKFDLERLDFISDFSTFDLLAVPGSGKTTALLAKLYCLAQQLPLKNNAGILVLAHTNSAIEEIERQLKIHCPQLFVYPNFIGTVQSFANKFLTIPYYISKNKKKVSVIDNEMYNELFKSRLKYSRSKSINYILHKDPSKLYESYLKYNKESDKECDVINNGKLFNIEVPPKTWIKEDKVEEEIKKIRNFIVSTKISLFSEGYLNYNDCFFFSFTYLSKYPQIINIIQKRFKYVFIDEMQDLNQEQVDLIEMIFRTKSSESIIQRIGDKNQAIYSSNRGLEEESVWNQESNGSRIKVKTLNNSYRLTPILGRLVDGFVLKRDKGYKVEGIATHNEVPPYLIVYNNENDGLKLKNKFKELITKYNLYSSSQNKFNGYHIIAWTTEVKDKSNALHLKKLFPEFLKEKTQKKEHFNSLEKYLCFFDSDSLTFREVQESLLNGIIRVLRLYRVFENTLQKKYYTKETFIQFLKEPKNDGLDHYKAFKEVLYDWCINLIKHNNIEYVFNDYLSFITDYLSQNLKNFVVDDNDPFFKYTGNISNNKINASKNKEINSIDIKLSSIHKVKGQTHCATMYIETEFHNTESFKLTKKGCKTPLFFQKNEYKIQNRKRIDQTLKMMYVGFSRPTHLLCFAVQYDNIKNDIEKYKDAGWIVDSSIVEK</sequence>
<dbReference type="GO" id="GO:0005524">
    <property type="term" value="F:ATP binding"/>
    <property type="evidence" value="ECO:0007669"/>
    <property type="project" value="UniProtKB-UniRule"/>
</dbReference>
<dbReference type="GO" id="GO:0003677">
    <property type="term" value="F:DNA binding"/>
    <property type="evidence" value="ECO:0007669"/>
    <property type="project" value="UniProtKB-KW"/>
</dbReference>
<dbReference type="PANTHER" id="PTHR11070:SF2">
    <property type="entry name" value="ATP-DEPENDENT DNA HELICASE SRS2"/>
    <property type="match status" value="1"/>
</dbReference>
<dbReference type="Proteomes" id="UP000183496">
    <property type="component" value="Unassembled WGS sequence"/>
</dbReference>
<evidence type="ECO:0000256" key="2">
    <source>
        <dbReference type="ARBA" id="ARBA00022801"/>
    </source>
</evidence>
<dbReference type="InterPro" id="IPR014016">
    <property type="entry name" value="UvrD-like_ATP-bd"/>
</dbReference>
<dbReference type="InterPro" id="IPR000212">
    <property type="entry name" value="DNA_helicase_UvrD/REP"/>
</dbReference>
<dbReference type="RefSeq" id="WP_158438873.1">
    <property type="nucleotide sequence ID" value="NZ_CP010817.1"/>
</dbReference>
<keyword evidence="10" id="KW-1185">Reference proteome</keyword>
<dbReference type="GO" id="GO:0000725">
    <property type="term" value="P:recombinational repair"/>
    <property type="evidence" value="ECO:0007669"/>
    <property type="project" value="TreeGrafter"/>
</dbReference>